<organism evidence="3 4">
    <name type="scientific">Mugilogobius chulae</name>
    <name type="common">yellowstripe goby</name>
    <dbReference type="NCBI Taxonomy" id="88201"/>
    <lineage>
        <taxon>Eukaryota</taxon>
        <taxon>Metazoa</taxon>
        <taxon>Chordata</taxon>
        <taxon>Craniata</taxon>
        <taxon>Vertebrata</taxon>
        <taxon>Euteleostomi</taxon>
        <taxon>Actinopterygii</taxon>
        <taxon>Neopterygii</taxon>
        <taxon>Teleostei</taxon>
        <taxon>Neoteleostei</taxon>
        <taxon>Acanthomorphata</taxon>
        <taxon>Gobiaria</taxon>
        <taxon>Gobiiformes</taxon>
        <taxon>Gobioidei</taxon>
        <taxon>Gobiidae</taxon>
        <taxon>Gobionellinae</taxon>
        <taxon>Mugilogobius</taxon>
    </lineage>
</organism>
<dbReference type="Proteomes" id="UP001460270">
    <property type="component" value="Unassembled WGS sequence"/>
</dbReference>
<protein>
    <recommendedName>
        <fullName evidence="2">CPC1/SPEF2 domain-containing protein</fullName>
    </recommendedName>
</protein>
<dbReference type="Pfam" id="PF22946">
    <property type="entry name" value="SPEF2_D5"/>
    <property type="match status" value="1"/>
</dbReference>
<evidence type="ECO:0000259" key="2">
    <source>
        <dbReference type="Pfam" id="PF22946"/>
    </source>
</evidence>
<dbReference type="GO" id="GO:0007288">
    <property type="term" value="P:sperm axoneme assembly"/>
    <property type="evidence" value="ECO:0007669"/>
    <property type="project" value="TreeGrafter"/>
</dbReference>
<feature type="domain" description="CPC1/SPEF2" evidence="2">
    <location>
        <begin position="142"/>
        <end position="216"/>
    </location>
</feature>
<dbReference type="AlphaFoldDB" id="A0AAW0PZT2"/>
<dbReference type="InterPro" id="IPR052634">
    <property type="entry name" value="Sperm_flagellar-bone_growth"/>
</dbReference>
<name>A0AAW0PZT2_9GOBI</name>
<dbReference type="PANTHER" id="PTHR14919">
    <property type="entry name" value="KPL2-RELATED"/>
    <property type="match status" value="1"/>
</dbReference>
<feature type="region of interest" description="Disordered" evidence="1">
    <location>
        <begin position="42"/>
        <end position="72"/>
    </location>
</feature>
<accession>A0AAW0PZT2</accession>
<gene>
    <name evidence="3" type="ORF">WMY93_004419</name>
</gene>
<dbReference type="GO" id="GO:0002177">
    <property type="term" value="C:manchette"/>
    <property type="evidence" value="ECO:0007669"/>
    <property type="project" value="TreeGrafter"/>
</dbReference>
<dbReference type="EMBL" id="JBBPFD010000003">
    <property type="protein sequence ID" value="KAK7933523.1"/>
    <property type="molecule type" value="Genomic_DNA"/>
</dbReference>
<keyword evidence="4" id="KW-1185">Reference proteome</keyword>
<proteinExistence type="predicted"/>
<reference evidence="4" key="1">
    <citation type="submission" date="2024-04" db="EMBL/GenBank/DDBJ databases">
        <title>Salinicola lusitanus LLJ914,a marine bacterium isolated from the Okinawa Trough.</title>
        <authorList>
            <person name="Li J."/>
        </authorList>
    </citation>
    <scope>NUCLEOTIDE SEQUENCE [LARGE SCALE GENOMIC DNA]</scope>
</reference>
<dbReference type="GO" id="GO:0097225">
    <property type="term" value="C:sperm midpiece"/>
    <property type="evidence" value="ECO:0007669"/>
    <property type="project" value="TreeGrafter"/>
</dbReference>
<evidence type="ECO:0000313" key="3">
    <source>
        <dbReference type="EMBL" id="KAK7933523.1"/>
    </source>
</evidence>
<sequence>MPLNQISIVQAPKPPPHLSQLNLRKQRQRKLAQDVQNEIAQFETNREKLPSSSLRHAGECNQSTDDPRVVSKPVPNSVYIQQIRQRLKEDTLTREQREKRVKDFLKSNLKHIKLSSMQSMKNQKAEGSHYQYPAVQRAADSAEEEMDSQESVKRKAVLAEQEKMARAEEIKWDLDFCKKLDAERDQLKHQKHAVRCKEIVEQIVDLATKVGESRLLLESM</sequence>
<evidence type="ECO:0000256" key="1">
    <source>
        <dbReference type="SAM" id="MobiDB-lite"/>
    </source>
</evidence>
<dbReference type="InterPro" id="IPR054517">
    <property type="entry name" value="SPEF2_D5"/>
</dbReference>
<comment type="caution">
    <text evidence="3">The sequence shown here is derived from an EMBL/GenBank/DDBJ whole genome shotgun (WGS) entry which is preliminary data.</text>
</comment>
<dbReference type="PANTHER" id="PTHR14919:SF0">
    <property type="entry name" value="SPERM FLAGELLAR PROTEIN 2"/>
    <property type="match status" value="1"/>
</dbReference>
<feature type="compositionally biased region" description="Polar residues" evidence="1">
    <location>
        <begin position="50"/>
        <end position="64"/>
    </location>
</feature>
<evidence type="ECO:0000313" key="4">
    <source>
        <dbReference type="Proteomes" id="UP001460270"/>
    </source>
</evidence>